<dbReference type="PANTHER" id="PTHR43031">
    <property type="entry name" value="FAD-DEPENDENT OXIDOREDUCTASE"/>
    <property type="match status" value="1"/>
</dbReference>
<sequence>MRNLLIVCGIVLTAYIIYRVYQYQTLDKDLNQLIKKDAVILDVRTEKEYAMGHIDGSVNISLGTIRERYIELDPEKTYITVCSHGLRSVKVESILKEKGFRHVYNGGAWSDLQNRIHQKKNNISHRAH</sequence>
<dbReference type="InterPro" id="IPR036873">
    <property type="entry name" value="Rhodanese-like_dom_sf"/>
</dbReference>
<organism evidence="2 3">
    <name type="scientific">Chryseobacterium rhizosphaerae</name>
    <dbReference type="NCBI Taxonomy" id="395937"/>
    <lineage>
        <taxon>Bacteria</taxon>
        <taxon>Pseudomonadati</taxon>
        <taxon>Bacteroidota</taxon>
        <taxon>Flavobacteriia</taxon>
        <taxon>Flavobacteriales</taxon>
        <taxon>Weeksellaceae</taxon>
        <taxon>Chryseobacterium group</taxon>
        <taxon>Chryseobacterium</taxon>
    </lineage>
</organism>
<evidence type="ECO:0000313" key="2">
    <source>
        <dbReference type="EMBL" id="REC76260.1"/>
    </source>
</evidence>
<name>A0ABX9INS4_9FLAO</name>
<protein>
    <submittedName>
        <fullName evidence="2">Rhodanese-like domain-containing protein</fullName>
    </submittedName>
</protein>
<evidence type="ECO:0000313" key="3">
    <source>
        <dbReference type="Proteomes" id="UP000256491"/>
    </source>
</evidence>
<accession>A0ABX9INS4</accession>
<dbReference type="EMBL" id="QNUF01000007">
    <property type="protein sequence ID" value="REC76260.1"/>
    <property type="molecule type" value="Genomic_DNA"/>
</dbReference>
<dbReference type="InterPro" id="IPR001763">
    <property type="entry name" value="Rhodanese-like_dom"/>
</dbReference>
<evidence type="ECO:0000259" key="1">
    <source>
        <dbReference type="PROSITE" id="PS50206"/>
    </source>
</evidence>
<dbReference type="PROSITE" id="PS50206">
    <property type="entry name" value="RHODANESE_3"/>
    <property type="match status" value="1"/>
</dbReference>
<dbReference type="RefSeq" id="WP_115917913.1">
    <property type="nucleotide sequence ID" value="NZ_BJYH01000002.1"/>
</dbReference>
<reference evidence="2 3" key="1">
    <citation type="journal article" date="2010" name="Syst. Appl. Microbiol.">
        <title>Four new species of Chryseobacterium from the rhizosphere of coastal sand dune plants, Chryseobacterium elymi sp. nov., Chryseobacterium hagamense sp. nov., Chryseobacterium lathyri sp. nov. and Chryseobacterium rhizosphaerae sp. nov.</title>
        <authorList>
            <person name="Cho S.H."/>
            <person name="Lee K.S."/>
            <person name="Shin D.S."/>
            <person name="Han J.H."/>
            <person name="Park K.S."/>
            <person name="Lee C.H."/>
            <person name="Park K.H."/>
            <person name="Kim S.B."/>
        </authorList>
    </citation>
    <scope>NUCLEOTIDE SEQUENCE [LARGE SCALE GENOMIC DNA]</scope>
    <source>
        <strain evidence="2 3">KCTC 22548</strain>
    </source>
</reference>
<dbReference type="Proteomes" id="UP000256491">
    <property type="component" value="Unassembled WGS sequence"/>
</dbReference>
<comment type="caution">
    <text evidence="2">The sequence shown here is derived from an EMBL/GenBank/DDBJ whole genome shotgun (WGS) entry which is preliminary data.</text>
</comment>
<dbReference type="Gene3D" id="3.40.250.10">
    <property type="entry name" value="Rhodanese-like domain"/>
    <property type="match status" value="1"/>
</dbReference>
<feature type="domain" description="Rhodanese" evidence="1">
    <location>
        <begin position="34"/>
        <end position="121"/>
    </location>
</feature>
<dbReference type="InterPro" id="IPR050229">
    <property type="entry name" value="GlpE_sulfurtransferase"/>
</dbReference>
<proteinExistence type="predicted"/>
<dbReference type="SUPFAM" id="SSF52821">
    <property type="entry name" value="Rhodanese/Cell cycle control phosphatase"/>
    <property type="match status" value="1"/>
</dbReference>
<dbReference type="SMART" id="SM00450">
    <property type="entry name" value="RHOD"/>
    <property type="match status" value="1"/>
</dbReference>
<keyword evidence="3" id="KW-1185">Reference proteome</keyword>
<dbReference type="Pfam" id="PF00581">
    <property type="entry name" value="Rhodanese"/>
    <property type="match status" value="1"/>
</dbReference>
<dbReference type="CDD" id="cd00158">
    <property type="entry name" value="RHOD"/>
    <property type="match status" value="1"/>
</dbReference>
<gene>
    <name evidence="2" type="ORF">DRF57_08405</name>
</gene>
<dbReference type="PANTHER" id="PTHR43031:SF1">
    <property type="entry name" value="PYRIDINE NUCLEOTIDE-DISULPHIDE OXIDOREDUCTASE"/>
    <property type="match status" value="1"/>
</dbReference>